<dbReference type="AlphaFoldDB" id="A0A016TE26"/>
<gene>
    <name evidence="1" type="primary">Acey_s0111.g212</name>
    <name evidence="1" type="ORF">Y032_0111g212</name>
</gene>
<dbReference type="Proteomes" id="UP000024635">
    <property type="component" value="Unassembled WGS sequence"/>
</dbReference>
<keyword evidence="2" id="KW-1185">Reference proteome</keyword>
<dbReference type="OrthoDB" id="10536968at2759"/>
<dbReference type="EMBL" id="JARK01001447">
    <property type="protein sequence ID" value="EYC00946.1"/>
    <property type="molecule type" value="Genomic_DNA"/>
</dbReference>
<evidence type="ECO:0000313" key="1">
    <source>
        <dbReference type="EMBL" id="EYC00946.1"/>
    </source>
</evidence>
<protein>
    <submittedName>
        <fullName evidence="1">Uncharacterized protein</fullName>
    </submittedName>
</protein>
<reference evidence="2" key="1">
    <citation type="journal article" date="2015" name="Nat. Genet.">
        <title>The genome and transcriptome of the zoonotic hookworm Ancylostoma ceylanicum identify infection-specific gene families.</title>
        <authorList>
            <person name="Schwarz E.M."/>
            <person name="Hu Y."/>
            <person name="Antoshechkin I."/>
            <person name="Miller M.M."/>
            <person name="Sternberg P.W."/>
            <person name="Aroian R.V."/>
        </authorList>
    </citation>
    <scope>NUCLEOTIDE SEQUENCE</scope>
    <source>
        <strain evidence="2">HY135</strain>
    </source>
</reference>
<name>A0A016TE26_9BILA</name>
<evidence type="ECO:0000313" key="2">
    <source>
        <dbReference type="Proteomes" id="UP000024635"/>
    </source>
</evidence>
<comment type="caution">
    <text evidence="1">The sequence shown here is derived from an EMBL/GenBank/DDBJ whole genome shotgun (WGS) entry which is preliminary data.</text>
</comment>
<sequence length="103" mass="12291">MRFHRLVKYTYLNKATNGRIDFLVKCLIDLVEDKRRQHKIVDARSLCEGKSRITENIKRYKRSIGASTRLLRLGQSKWEIKSFTDERWYIITMNTCPCPALRK</sequence>
<accession>A0A016TE26</accession>
<organism evidence="1 2">
    <name type="scientific">Ancylostoma ceylanicum</name>
    <dbReference type="NCBI Taxonomy" id="53326"/>
    <lineage>
        <taxon>Eukaryota</taxon>
        <taxon>Metazoa</taxon>
        <taxon>Ecdysozoa</taxon>
        <taxon>Nematoda</taxon>
        <taxon>Chromadorea</taxon>
        <taxon>Rhabditida</taxon>
        <taxon>Rhabditina</taxon>
        <taxon>Rhabditomorpha</taxon>
        <taxon>Strongyloidea</taxon>
        <taxon>Ancylostomatidae</taxon>
        <taxon>Ancylostomatinae</taxon>
        <taxon>Ancylostoma</taxon>
    </lineage>
</organism>
<proteinExistence type="predicted"/>